<keyword evidence="5" id="KW-1185">Reference proteome</keyword>
<dbReference type="SUPFAM" id="SSF51735">
    <property type="entry name" value="NAD(P)-binding Rossmann-fold domains"/>
    <property type="match status" value="1"/>
</dbReference>
<dbReference type="InParanoid" id="A0A1Y2B0D2"/>
<reference evidence="4 5" key="1">
    <citation type="submission" date="2016-07" db="EMBL/GenBank/DDBJ databases">
        <title>Pervasive Adenine N6-methylation of Active Genes in Fungi.</title>
        <authorList>
            <consortium name="DOE Joint Genome Institute"/>
            <person name="Mondo S.J."/>
            <person name="Dannebaum R.O."/>
            <person name="Kuo R.C."/>
            <person name="Labutti K."/>
            <person name="Haridas S."/>
            <person name="Kuo A."/>
            <person name="Salamov A."/>
            <person name="Ahrendt S.R."/>
            <person name="Lipzen A."/>
            <person name="Sullivan W."/>
            <person name="Andreopoulos W.B."/>
            <person name="Clum A."/>
            <person name="Lindquist E."/>
            <person name="Daum C."/>
            <person name="Ramamoorthy G.K."/>
            <person name="Gryganskyi A."/>
            <person name="Culley D."/>
            <person name="Magnuson J.K."/>
            <person name="James T.Y."/>
            <person name="O'Malley M.A."/>
            <person name="Stajich J.E."/>
            <person name="Spatafora J.W."/>
            <person name="Visel A."/>
            <person name="Grigoriev I.V."/>
        </authorList>
    </citation>
    <scope>NUCLEOTIDE SEQUENCE [LARGE SCALE GENOMIC DNA]</scope>
    <source>
        <strain evidence="4 5">68-887.2</strain>
    </source>
</reference>
<dbReference type="PROSITE" id="PS00061">
    <property type="entry name" value="ADH_SHORT"/>
    <property type="match status" value="1"/>
</dbReference>
<dbReference type="Gene3D" id="3.40.50.720">
    <property type="entry name" value="NAD(P)-binding Rossmann-like Domain"/>
    <property type="match status" value="1"/>
</dbReference>
<sequence>MSVSASSFRIEDMFSVAGTTVLVTGGGSGLGKSISAAFATNGAKVIIVGRRKAVLEATAKEIGGDVVCIQGDVSSKQGVEAIMKEVGEVTCTLDTLVNCAGISIPWKNPSDAHEDPDVVSKMMSEVDDADWTMTNNINVNAPYFMTTFAVPFLRKSDNPSVIIISSVAGLANQRANGSFTYGVSKAAAVHLSSMLAGRLHPMKIRVNCICPGLFPTEMTAQKGQDGELTLGRMGTKAAMRSTIGRPGKPQEMAAPVLLLASKGGHYLNDVCLNVDGGRWLVMKGIYDGIHLPEETYID</sequence>
<evidence type="ECO:0000256" key="2">
    <source>
        <dbReference type="ARBA" id="ARBA00022857"/>
    </source>
</evidence>
<dbReference type="AlphaFoldDB" id="A0A1Y2B0D2"/>
<dbReference type="FunFam" id="3.40.50.720:FF:000084">
    <property type="entry name" value="Short-chain dehydrogenase reductase"/>
    <property type="match status" value="1"/>
</dbReference>
<keyword evidence="2" id="KW-0521">NADP</keyword>
<accession>A0A1Y2B0D2</accession>
<name>A0A1Y2B0D2_9TREE</name>
<dbReference type="InterPro" id="IPR002347">
    <property type="entry name" value="SDR_fam"/>
</dbReference>
<evidence type="ECO:0000256" key="1">
    <source>
        <dbReference type="ARBA" id="ARBA00006484"/>
    </source>
</evidence>
<dbReference type="OrthoDB" id="3819888at2759"/>
<dbReference type="InterPro" id="IPR036291">
    <property type="entry name" value="NAD(P)-bd_dom_sf"/>
</dbReference>
<dbReference type="PRINTS" id="PR00081">
    <property type="entry name" value="GDHRDH"/>
</dbReference>
<dbReference type="PANTHER" id="PTHR43618">
    <property type="entry name" value="7-ALPHA-HYDROXYSTEROID DEHYDROGENASE"/>
    <property type="match status" value="1"/>
</dbReference>
<comment type="caution">
    <text evidence="4">The sequence shown here is derived from an EMBL/GenBank/DDBJ whole genome shotgun (WGS) entry which is preliminary data.</text>
</comment>
<dbReference type="InterPro" id="IPR020904">
    <property type="entry name" value="Sc_DH/Rdtase_CS"/>
</dbReference>
<evidence type="ECO:0000313" key="5">
    <source>
        <dbReference type="Proteomes" id="UP000193986"/>
    </source>
</evidence>
<dbReference type="InterPro" id="IPR052178">
    <property type="entry name" value="Sec_Metab_Biosynth_SDR"/>
</dbReference>
<protein>
    <submittedName>
        <fullName evidence="4">Uncharacterized protein</fullName>
    </submittedName>
</protein>
<dbReference type="STRING" id="71784.A0A1Y2B0D2"/>
<evidence type="ECO:0000313" key="4">
    <source>
        <dbReference type="EMBL" id="ORY28186.1"/>
    </source>
</evidence>
<keyword evidence="3" id="KW-0560">Oxidoreductase</keyword>
<evidence type="ECO:0000256" key="3">
    <source>
        <dbReference type="ARBA" id="ARBA00023002"/>
    </source>
</evidence>
<dbReference type="EMBL" id="MCFC01000033">
    <property type="protein sequence ID" value="ORY28186.1"/>
    <property type="molecule type" value="Genomic_DNA"/>
</dbReference>
<dbReference type="PANTHER" id="PTHR43618:SF4">
    <property type="entry name" value="SHORT CHAIN DEHYDROGENASE_REDUCTASE FAMILY (AFU_ORTHOLOGUE AFUA_7G04540)"/>
    <property type="match status" value="1"/>
</dbReference>
<dbReference type="CDD" id="cd05233">
    <property type="entry name" value="SDR_c"/>
    <property type="match status" value="1"/>
</dbReference>
<dbReference type="Proteomes" id="UP000193986">
    <property type="component" value="Unassembled WGS sequence"/>
</dbReference>
<proteinExistence type="inferred from homology"/>
<dbReference type="GO" id="GO:0016491">
    <property type="term" value="F:oxidoreductase activity"/>
    <property type="evidence" value="ECO:0007669"/>
    <property type="project" value="UniProtKB-KW"/>
</dbReference>
<organism evidence="4 5">
    <name type="scientific">Naematelia encephala</name>
    <dbReference type="NCBI Taxonomy" id="71784"/>
    <lineage>
        <taxon>Eukaryota</taxon>
        <taxon>Fungi</taxon>
        <taxon>Dikarya</taxon>
        <taxon>Basidiomycota</taxon>
        <taxon>Agaricomycotina</taxon>
        <taxon>Tremellomycetes</taxon>
        <taxon>Tremellales</taxon>
        <taxon>Naemateliaceae</taxon>
        <taxon>Naematelia</taxon>
    </lineage>
</organism>
<dbReference type="Pfam" id="PF00106">
    <property type="entry name" value="adh_short"/>
    <property type="match status" value="1"/>
</dbReference>
<comment type="similarity">
    <text evidence="1">Belongs to the short-chain dehydrogenases/reductases (SDR) family.</text>
</comment>
<gene>
    <name evidence="4" type="ORF">BCR39DRAFT_535920</name>
</gene>